<reference evidence="1 2" key="1">
    <citation type="submission" date="2016-10" db="EMBL/GenBank/DDBJ databases">
        <authorList>
            <person name="de Groot N.N."/>
        </authorList>
    </citation>
    <scope>NUCLEOTIDE SEQUENCE [LARGE SCALE GENOMIC DNA]</scope>
    <source>
        <strain evidence="1 2">CGMCC 1.9159</strain>
    </source>
</reference>
<name>A0A1G9LTZ8_9ACTN</name>
<gene>
    <name evidence="1" type="ORF">SAMN04488242_2301</name>
</gene>
<protein>
    <submittedName>
        <fullName evidence="1">Uncharacterized protein</fullName>
    </submittedName>
</protein>
<dbReference type="Proteomes" id="UP000199475">
    <property type="component" value="Unassembled WGS sequence"/>
</dbReference>
<evidence type="ECO:0000313" key="1">
    <source>
        <dbReference type="EMBL" id="SDL64895.1"/>
    </source>
</evidence>
<sequence>MGPVSYGRKVNNAAGSTTSREEEIAFRILEQVLGVSIFLADAGAGNNKPDGAWTYPGGERRRGIVEVTSPPDKKLMSRWAQAKRDGLSQSESGSIPPRIGELHQVCAELLAAAWALDNIAKLRAEPADERHLFLFGRSHRVQSYFCRLSDTYEDGSFESVLDLVLPDGITDLWCRGRARREEPWGTRVWVARFQAGVGWNRYVADIDERHLPSPNASLADDRLDPQLRAPRDRSI</sequence>
<dbReference type="STRING" id="686624.SAMN04488242_2301"/>
<dbReference type="AlphaFoldDB" id="A0A1G9LTZ8"/>
<dbReference type="EMBL" id="FNGP01000004">
    <property type="protein sequence ID" value="SDL64895.1"/>
    <property type="molecule type" value="Genomic_DNA"/>
</dbReference>
<accession>A0A1G9LTZ8</accession>
<organism evidence="1 2">
    <name type="scientific">Tessaracoccus oleiagri</name>
    <dbReference type="NCBI Taxonomy" id="686624"/>
    <lineage>
        <taxon>Bacteria</taxon>
        <taxon>Bacillati</taxon>
        <taxon>Actinomycetota</taxon>
        <taxon>Actinomycetes</taxon>
        <taxon>Propionibacteriales</taxon>
        <taxon>Propionibacteriaceae</taxon>
        <taxon>Tessaracoccus</taxon>
    </lineage>
</organism>
<evidence type="ECO:0000313" key="2">
    <source>
        <dbReference type="Proteomes" id="UP000199475"/>
    </source>
</evidence>
<proteinExistence type="predicted"/>
<keyword evidence="2" id="KW-1185">Reference proteome</keyword>